<feature type="domain" description="Calcineurin-like phosphoesterase" evidence="4">
    <location>
        <begin position="53"/>
        <end position="274"/>
    </location>
</feature>
<evidence type="ECO:0000313" key="5">
    <source>
        <dbReference type="EMBL" id="EFC44277.1"/>
    </source>
</evidence>
<dbReference type="Proteomes" id="UP000006671">
    <property type="component" value="Unassembled WGS sequence"/>
</dbReference>
<dbReference type="KEGG" id="ngr:NAEGRDRAFT_33743"/>
<evidence type="ECO:0000256" key="1">
    <source>
        <dbReference type="ARBA" id="ARBA00022729"/>
    </source>
</evidence>
<dbReference type="Pfam" id="PF00149">
    <property type="entry name" value="Metallophos"/>
    <property type="match status" value="1"/>
</dbReference>
<dbReference type="OrthoDB" id="411211at2759"/>
<gene>
    <name evidence="5" type="ORF">NAEGRDRAFT_33743</name>
</gene>
<keyword evidence="6" id="KW-1185">Reference proteome</keyword>
<keyword evidence="1 3" id="KW-0732">Signal</keyword>
<dbReference type="RefSeq" id="XP_002677021.1">
    <property type="nucleotide sequence ID" value="XM_002676975.1"/>
</dbReference>
<feature type="chain" id="PRO_5003037551" evidence="3">
    <location>
        <begin position="30"/>
        <end position="353"/>
    </location>
</feature>
<keyword evidence="2" id="KW-0378">Hydrolase</keyword>
<evidence type="ECO:0000313" key="6">
    <source>
        <dbReference type="Proteomes" id="UP000006671"/>
    </source>
</evidence>
<dbReference type="PANTHER" id="PTHR10161:SF14">
    <property type="entry name" value="TARTRATE-RESISTANT ACID PHOSPHATASE TYPE 5"/>
    <property type="match status" value="1"/>
</dbReference>
<proteinExistence type="predicted"/>
<sequence length="353" mass="39455">MSQQVDRFFLLVVLLVVVVLNFIRSGVEGFHLKVGVGNKKVLSASDDGNVAYFTVIGDYGRNGGDNQLEVAQQMAKWCTSVAPSCDFSLGVGDNFYPNGVSGIHDSQFQSSFEDVYRPRHAFGNQFYNALGNHEYYGYAHAEVEYSLRYNNGEKHSSKFYLPNEYYARVISVGNLNILLAVFDTSPMIESYYASSKVNMTALVLQKDINRQLAFMQQTIDSISRENQISFKIAVGHHPIKSAGKHGDNIDITKKLEPFLQKNGFYVYLSGHDHNLQYLNGFDCNGNNCMHQIVSGGGSKVHKGEIDPTHPGLKYYLEESAFTAVQLTKSSMSVSFINHKGHVKAQFDIKNPQQ</sequence>
<accession>D2VG18</accession>
<dbReference type="AlphaFoldDB" id="D2VG18"/>
<feature type="signal peptide" evidence="3">
    <location>
        <begin position="1"/>
        <end position="29"/>
    </location>
</feature>
<protein>
    <submittedName>
        <fullName evidence="5">Predicted protein</fullName>
    </submittedName>
</protein>
<dbReference type="InterPro" id="IPR051558">
    <property type="entry name" value="Metallophosphoesterase_PAP"/>
</dbReference>
<dbReference type="OMA" id="GFCIHEL"/>
<dbReference type="InterPro" id="IPR004843">
    <property type="entry name" value="Calcineurin-like_PHP"/>
</dbReference>
<evidence type="ECO:0000256" key="3">
    <source>
        <dbReference type="SAM" id="SignalP"/>
    </source>
</evidence>
<dbReference type="GO" id="GO:0016787">
    <property type="term" value="F:hydrolase activity"/>
    <property type="evidence" value="ECO:0007669"/>
    <property type="project" value="UniProtKB-KW"/>
</dbReference>
<evidence type="ECO:0000259" key="4">
    <source>
        <dbReference type="Pfam" id="PF00149"/>
    </source>
</evidence>
<dbReference type="InterPro" id="IPR029052">
    <property type="entry name" value="Metallo-depent_PP-like"/>
</dbReference>
<dbReference type="STRING" id="5762.D2VG18"/>
<dbReference type="PANTHER" id="PTHR10161">
    <property type="entry name" value="TARTRATE-RESISTANT ACID PHOSPHATASE TYPE 5"/>
    <property type="match status" value="1"/>
</dbReference>
<dbReference type="SUPFAM" id="SSF56300">
    <property type="entry name" value="Metallo-dependent phosphatases"/>
    <property type="match status" value="1"/>
</dbReference>
<reference evidence="5 6" key="1">
    <citation type="journal article" date="2010" name="Cell">
        <title>The genome of Naegleria gruberi illuminates early eukaryotic versatility.</title>
        <authorList>
            <person name="Fritz-Laylin L.K."/>
            <person name="Prochnik S.E."/>
            <person name="Ginger M.L."/>
            <person name="Dacks J.B."/>
            <person name="Carpenter M.L."/>
            <person name="Field M.C."/>
            <person name="Kuo A."/>
            <person name="Paredez A."/>
            <person name="Chapman J."/>
            <person name="Pham J."/>
            <person name="Shu S."/>
            <person name="Neupane R."/>
            <person name="Cipriano M."/>
            <person name="Mancuso J."/>
            <person name="Tu H."/>
            <person name="Salamov A."/>
            <person name="Lindquist E."/>
            <person name="Shapiro H."/>
            <person name="Lucas S."/>
            <person name="Grigoriev I.V."/>
            <person name="Cande W.Z."/>
            <person name="Fulton C."/>
            <person name="Rokhsar D.S."/>
            <person name="Dawson S.C."/>
        </authorList>
    </citation>
    <scope>NUCLEOTIDE SEQUENCE [LARGE SCALE GENOMIC DNA]</scope>
    <source>
        <strain evidence="5 6">NEG-M</strain>
    </source>
</reference>
<dbReference type="GeneID" id="8856733"/>
<evidence type="ECO:0000256" key="2">
    <source>
        <dbReference type="ARBA" id="ARBA00022801"/>
    </source>
</evidence>
<dbReference type="InParanoid" id="D2VG18"/>
<dbReference type="Gene3D" id="3.60.21.10">
    <property type="match status" value="1"/>
</dbReference>
<dbReference type="EMBL" id="GG738869">
    <property type="protein sequence ID" value="EFC44277.1"/>
    <property type="molecule type" value="Genomic_DNA"/>
</dbReference>
<name>D2VG18_NAEGR</name>
<dbReference type="VEuPathDB" id="AmoebaDB:NAEGRDRAFT_33743"/>
<organism evidence="6">
    <name type="scientific">Naegleria gruberi</name>
    <name type="common">Amoeba</name>
    <dbReference type="NCBI Taxonomy" id="5762"/>
    <lineage>
        <taxon>Eukaryota</taxon>
        <taxon>Discoba</taxon>
        <taxon>Heterolobosea</taxon>
        <taxon>Tetramitia</taxon>
        <taxon>Eutetramitia</taxon>
        <taxon>Vahlkampfiidae</taxon>
        <taxon>Naegleria</taxon>
    </lineage>
</organism>
<dbReference type="eggNOG" id="KOG2679">
    <property type="taxonomic scope" value="Eukaryota"/>
</dbReference>